<evidence type="ECO:0000313" key="3">
    <source>
        <dbReference type="EMBL" id="KIM82133.1"/>
    </source>
</evidence>
<dbReference type="InterPro" id="IPR001752">
    <property type="entry name" value="Kinesin_motor_dom"/>
</dbReference>
<comment type="similarity">
    <text evidence="1">Belongs to the TRAFAC class myosin-kinesin ATPase superfamily. Kinesin family.</text>
</comment>
<keyword evidence="4" id="KW-1185">Reference proteome</keyword>
<dbReference type="Proteomes" id="UP000054166">
    <property type="component" value="Unassembled WGS sequence"/>
</dbReference>
<accession>A0A0C3B7C8</accession>
<dbReference type="GO" id="GO:0003777">
    <property type="term" value="F:microtubule motor activity"/>
    <property type="evidence" value="ECO:0007669"/>
    <property type="project" value="InterPro"/>
</dbReference>
<dbReference type="OrthoDB" id="3176171at2759"/>
<dbReference type="GO" id="GO:0008017">
    <property type="term" value="F:microtubule binding"/>
    <property type="evidence" value="ECO:0007669"/>
    <property type="project" value="InterPro"/>
</dbReference>
<organism evidence="3 4">
    <name type="scientific">Piloderma croceum (strain F 1598)</name>
    <dbReference type="NCBI Taxonomy" id="765440"/>
    <lineage>
        <taxon>Eukaryota</taxon>
        <taxon>Fungi</taxon>
        <taxon>Dikarya</taxon>
        <taxon>Basidiomycota</taxon>
        <taxon>Agaricomycotina</taxon>
        <taxon>Agaricomycetes</taxon>
        <taxon>Agaricomycetidae</taxon>
        <taxon>Atheliales</taxon>
        <taxon>Atheliaceae</taxon>
        <taxon>Piloderma</taxon>
    </lineage>
</organism>
<evidence type="ECO:0000259" key="2">
    <source>
        <dbReference type="PROSITE" id="PS50067"/>
    </source>
</evidence>
<dbReference type="Gene3D" id="1.20.58.1980">
    <property type="match status" value="1"/>
</dbReference>
<protein>
    <recommendedName>
        <fullName evidence="2">Kinesin motor domain-containing protein</fullName>
    </recommendedName>
</protein>
<reference evidence="4" key="2">
    <citation type="submission" date="2015-01" db="EMBL/GenBank/DDBJ databases">
        <title>Evolutionary Origins and Diversification of the Mycorrhizal Mutualists.</title>
        <authorList>
            <consortium name="DOE Joint Genome Institute"/>
            <consortium name="Mycorrhizal Genomics Consortium"/>
            <person name="Kohler A."/>
            <person name="Kuo A."/>
            <person name="Nagy L.G."/>
            <person name="Floudas D."/>
            <person name="Copeland A."/>
            <person name="Barry K.W."/>
            <person name="Cichocki N."/>
            <person name="Veneault-Fourrey C."/>
            <person name="LaButti K."/>
            <person name="Lindquist E.A."/>
            <person name="Lipzen A."/>
            <person name="Lundell T."/>
            <person name="Morin E."/>
            <person name="Murat C."/>
            <person name="Riley R."/>
            <person name="Ohm R."/>
            <person name="Sun H."/>
            <person name="Tunlid A."/>
            <person name="Henrissat B."/>
            <person name="Grigoriev I.V."/>
            <person name="Hibbett D.S."/>
            <person name="Martin F."/>
        </authorList>
    </citation>
    <scope>NUCLEOTIDE SEQUENCE [LARGE SCALE GENOMIC DNA]</scope>
    <source>
        <strain evidence="4">F 1598</strain>
    </source>
</reference>
<feature type="domain" description="Kinesin motor" evidence="2">
    <location>
        <begin position="1"/>
        <end position="28"/>
    </location>
</feature>
<dbReference type="GO" id="GO:0007018">
    <property type="term" value="P:microtubule-based movement"/>
    <property type="evidence" value="ECO:0007669"/>
    <property type="project" value="InterPro"/>
</dbReference>
<dbReference type="InterPro" id="IPR027417">
    <property type="entry name" value="P-loop_NTPase"/>
</dbReference>
<dbReference type="GO" id="GO:0005524">
    <property type="term" value="F:ATP binding"/>
    <property type="evidence" value="ECO:0007669"/>
    <property type="project" value="InterPro"/>
</dbReference>
<evidence type="ECO:0000313" key="4">
    <source>
        <dbReference type="Proteomes" id="UP000054166"/>
    </source>
</evidence>
<reference evidence="3 4" key="1">
    <citation type="submission" date="2014-04" db="EMBL/GenBank/DDBJ databases">
        <authorList>
            <consortium name="DOE Joint Genome Institute"/>
            <person name="Kuo A."/>
            <person name="Tarkka M."/>
            <person name="Buscot F."/>
            <person name="Kohler A."/>
            <person name="Nagy L.G."/>
            <person name="Floudas D."/>
            <person name="Copeland A."/>
            <person name="Barry K.W."/>
            <person name="Cichocki N."/>
            <person name="Veneault-Fourrey C."/>
            <person name="LaButti K."/>
            <person name="Lindquist E.A."/>
            <person name="Lipzen A."/>
            <person name="Lundell T."/>
            <person name="Morin E."/>
            <person name="Murat C."/>
            <person name="Sun H."/>
            <person name="Tunlid A."/>
            <person name="Henrissat B."/>
            <person name="Grigoriev I.V."/>
            <person name="Hibbett D.S."/>
            <person name="Martin F."/>
            <person name="Nordberg H.P."/>
            <person name="Cantor M.N."/>
            <person name="Hua S.X."/>
        </authorList>
    </citation>
    <scope>NUCLEOTIDE SEQUENCE [LARGE SCALE GENOMIC DNA]</scope>
    <source>
        <strain evidence="3 4">F 1598</strain>
    </source>
</reference>
<dbReference type="HOGENOM" id="CLU_1661457_0_0_1"/>
<dbReference type="InParanoid" id="A0A0C3B7C8"/>
<name>A0A0C3B7C8_PILCF</name>
<comment type="caution">
    <text evidence="1">Lacks conserved residue(s) required for the propagation of feature annotation.</text>
</comment>
<dbReference type="EMBL" id="KN832995">
    <property type="protein sequence ID" value="KIM82133.1"/>
    <property type="molecule type" value="Genomic_DNA"/>
</dbReference>
<sequence length="159" mass="18120">MIVCIAPTSNHFDDTHNTLLYAEHATKIKTTRNVVNVDRHVGPLPGRPDAGIDRRRSFMHWEINGHEHNNYAQMYVQKRMITTKIKHPPYPGRPQLPTLNSHCRIIFLYPSTLIIELQISTFNTRGQFLFTICSSALLASLSMCSSFSLDLSSIRTARP</sequence>
<gene>
    <name evidence="3" type="ORF">PILCRDRAFT_469680</name>
</gene>
<dbReference type="AlphaFoldDB" id="A0A0C3B7C8"/>
<dbReference type="SUPFAM" id="SSF52540">
    <property type="entry name" value="P-loop containing nucleoside triphosphate hydrolases"/>
    <property type="match status" value="1"/>
</dbReference>
<evidence type="ECO:0000256" key="1">
    <source>
        <dbReference type="PROSITE-ProRule" id="PRU00283"/>
    </source>
</evidence>
<proteinExistence type="inferred from homology"/>
<dbReference type="PROSITE" id="PS50067">
    <property type="entry name" value="KINESIN_MOTOR_2"/>
    <property type="match status" value="1"/>
</dbReference>
<dbReference type="STRING" id="765440.A0A0C3B7C8"/>